<dbReference type="PANTHER" id="PTHR41390:SF1">
    <property type="entry name" value="NADH-UBIQUINONE OXIDOREDUCTASE 213 KDA SUBUNIT"/>
    <property type="match status" value="1"/>
</dbReference>
<evidence type="ECO:0000313" key="1">
    <source>
        <dbReference type="EMBL" id="THU85645.1"/>
    </source>
</evidence>
<proteinExistence type="predicted"/>
<reference evidence="1 2" key="1">
    <citation type="journal article" date="2019" name="Nat. Ecol. Evol.">
        <title>Megaphylogeny resolves global patterns of mushroom evolution.</title>
        <authorList>
            <person name="Varga T."/>
            <person name="Krizsan K."/>
            <person name="Foldi C."/>
            <person name="Dima B."/>
            <person name="Sanchez-Garcia M."/>
            <person name="Sanchez-Ramirez S."/>
            <person name="Szollosi G.J."/>
            <person name="Szarkandi J.G."/>
            <person name="Papp V."/>
            <person name="Albert L."/>
            <person name="Andreopoulos W."/>
            <person name="Angelini C."/>
            <person name="Antonin V."/>
            <person name="Barry K.W."/>
            <person name="Bougher N.L."/>
            <person name="Buchanan P."/>
            <person name="Buyck B."/>
            <person name="Bense V."/>
            <person name="Catcheside P."/>
            <person name="Chovatia M."/>
            <person name="Cooper J."/>
            <person name="Damon W."/>
            <person name="Desjardin D."/>
            <person name="Finy P."/>
            <person name="Geml J."/>
            <person name="Haridas S."/>
            <person name="Hughes K."/>
            <person name="Justo A."/>
            <person name="Karasinski D."/>
            <person name="Kautmanova I."/>
            <person name="Kiss B."/>
            <person name="Kocsube S."/>
            <person name="Kotiranta H."/>
            <person name="LaButti K.M."/>
            <person name="Lechner B.E."/>
            <person name="Liimatainen K."/>
            <person name="Lipzen A."/>
            <person name="Lukacs Z."/>
            <person name="Mihaltcheva S."/>
            <person name="Morgado L.N."/>
            <person name="Niskanen T."/>
            <person name="Noordeloos M.E."/>
            <person name="Ohm R.A."/>
            <person name="Ortiz-Santana B."/>
            <person name="Ovrebo C."/>
            <person name="Racz N."/>
            <person name="Riley R."/>
            <person name="Savchenko A."/>
            <person name="Shiryaev A."/>
            <person name="Soop K."/>
            <person name="Spirin V."/>
            <person name="Szebenyi C."/>
            <person name="Tomsovsky M."/>
            <person name="Tulloss R.E."/>
            <person name="Uehling J."/>
            <person name="Grigoriev I.V."/>
            <person name="Vagvolgyi C."/>
            <person name="Papp T."/>
            <person name="Martin F.M."/>
            <person name="Miettinen O."/>
            <person name="Hibbett D.S."/>
            <person name="Nagy L.G."/>
        </authorList>
    </citation>
    <scope>NUCLEOTIDE SEQUENCE [LARGE SCALE GENOMIC DNA]</scope>
    <source>
        <strain evidence="1 2">CBS 962.96</strain>
    </source>
</reference>
<keyword evidence="2" id="KW-1185">Reference proteome</keyword>
<organism evidence="1 2">
    <name type="scientific">Dendrothele bispora (strain CBS 962.96)</name>
    <dbReference type="NCBI Taxonomy" id="1314807"/>
    <lineage>
        <taxon>Eukaryota</taxon>
        <taxon>Fungi</taxon>
        <taxon>Dikarya</taxon>
        <taxon>Basidiomycota</taxon>
        <taxon>Agaricomycotina</taxon>
        <taxon>Agaricomycetes</taxon>
        <taxon>Agaricomycetidae</taxon>
        <taxon>Agaricales</taxon>
        <taxon>Agaricales incertae sedis</taxon>
        <taxon>Dendrothele</taxon>
    </lineage>
</organism>
<accession>A0A4V4HD38</accession>
<dbReference type="EMBL" id="ML179536">
    <property type="protein sequence ID" value="THU85645.1"/>
    <property type="molecule type" value="Genomic_DNA"/>
</dbReference>
<dbReference type="PANTHER" id="PTHR41390">
    <property type="entry name" value="CHROMOSOME 7, WHOLE GENOME SHOTGUN SEQUENCE"/>
    <property type="match status" value="1"/>
</dbReference>
<dbReference type="OrthoDB" id="3366659at2759"/>
<sequence>MSTSSRSSVVLQGTLVTCNSFATSVYAVTTGKPNYGALTTAAAINSGVSAFTFFSFREYLVSPCFVYALPLAQYERKRAEMRLQPGEELPQLTWNQIRTDKLLDSGASGFATGGLIRGIAAGPRAVLSGGVTAGFLCSLLQYMYNELKVARLIYLSHKSNVAQKQSLPDSSIPRTVDVHNGLSNPPTFGKPWTARMLKYIGIRTLSDEEYLETLKLQRDGHLKKIAELEKELEGDGKSHSQ</sequence>
<gene>
    <name evidence="1" type="ORF">K435DRAFT_869066</name>
</gene>
<protein>
    <submittedName>
        <fullName evidence="1">Uncharacterized protein</fullName>
    </submittedName>
</protein>
<name>A0A4V4HD38_DENBC</name>
<evidence type="ECO:0000313" key="2">
    <source>
        <dbReference type="Proteomes" id="UP000297245"/>
    </source>
</evidence>
<dbReference type="Proteomes" id="UP000297245">
    <property type="component" value="Unassembled WGS sequence"/>
</dbReference>
<dbReference type="AlphaFoldDB" id="A0A4V4HD38"/>